<accession>A0AAD5VVJ4</accession>
<evidence type="ECO:0000313" key="1">
    <source>
        <dbReference type="EMBL" id="KAJ3568893.1"/>
    </source>
</evidence>
<proteinExistence type="predicted"/>
<comment type="caution">
    <text evidence="1">The sequence shown here is derived from an EMBL/GenBank/DDBJ whole genome shotgun (WGS) entry which is preliminary data.</text>
</comment>
<keyword evidence="2" id="KW-1185">Reference proteome</keyword>
<dbReference type="Proteomes" id="UP001213000">
    <property type="component" value="Unassembled WGS sequence"/>
</dbReference>
<dbReference type="EMBL" id="JANIEX010000318">
    <property type="protein sequence ID" value="KAJ3568893.1"/>
    <property type="molecule type" value="Genomic_DNA"/>
</dbReference>
<name>A0AAD5VVJ4_9AGAR</name>
<sequence length="264" mass="30012">MLYPLLAYMMEVCRTIHPQHEEEEKCHVAITHHIVNAPPLRRRRGSPSMEPLHHTTTLQGAYSTQADGGRGWCMASTLPRGPRGSQAEALRVLNLYQQCIRELSNLELVVATSLVLLSELYTAYDPVPEEDITQKLRFCLTCGKTPVADFGICKGKIRGTKNRLQVYTYHDLDTDTHTSYQDPDNYYWIYFRTLTGEEFSLDCCSFSFGMEGCVDASHCIPTFPADLRVEGSSRVPAYLRSSHDDINQYPYVLIKRKALFHPGE</sequence>
<gene>
    <name evidence="1" type="ORF">NP233_g5413</name>
</gene>
<protein>
    <submittedName>
        <fullName evidence="1">Uncharacterized protein</fullName>
    </submittedName>
</protein>
<organism evidence="1 2">
    <name type="scientific">Leucocoprinus birnbaumii</name>
    <dbReference type="NCBI Taxonomy" id="56174"/>
    <lineage>
        <taxon>Eukaryota</taxon>
        <taxon>Fungi</taxon>
        <taxon>Dikarya</taxon>
        <taxon>Basidiomycota</taxon>
        <taxon>Agaricomycotina</taxon>
        <taxon>Agaricomycetes</taxon>
        <taxon>Agaricomycetidae</taxon>
        <taxon>Agaricales</taxon>
        <taxon>Agaricineae</taxon>
        <taxon>Agaricaceae</taxon>
        <taxon>Leucocoprinus</taxon>
    </lineage>
</organism>
<reference evidence="1" key="1">
    <citation type="submission" date="2022-07" db="EMBL/GenBank/DDBJ databases">
        <title>Genome Sequence of Leucocoprinus birnbaumii.</title>
        <authorList>
            <person name="Buettner E."/>
        </authorList>
    </citation>
    <scope>NUCLEOTIDE SEQUENCE</scope>
    <source>
        <strain evidence="1">VT141</strain>
    </source>
</reference>
<dbReference type="AlphaFoldDB" id="A0AAD5VVJ4"/>
<evidence type="ECO:0000313" key="2">
    <source>
        <dbReference type="Proteomes" id="UP001213000"/>
    </source>
</evidence>